<accession>A0A7Y9NIG3</accession>
<proteinExistence type="predicted"/>
<protein>
    <submittedName>
        <fullName evidence="2">Uncharacterized protein</fullName>
    </submittedName>
</protein>
<evidence type="ECO:0000313" key="3">
    <source>
        <dbReference type="Proteomes" id="UP000534186"/>
    </source>
</evidence>
<sequence>MQTLYVGIAFSMMVILPLLVAKWSGAPQRDLESFGSKDQKIIS</sequence>
<keyword evidence="1" id="KW-0472">Membrane</keyword>
<dbReference type="AlphaFoldDB" id="A0A7Y9NIG3"/>
<name>A0A7Y9NIG3_9BACT</name>
<comment type="caution">
    <text evidence="2">The sequence shown here is derived from an EMBL/GenBank/DDBJ whole genome shotgun (WGS) entry which is preliminary data.</text>
</comment>
<feature type="transmembrane region" description="Helical" evidence="1">
    <location>
        <begin position="6"/>
        <end position="24"/>
    </location>
</feature>
<dbReference type="Proteomes" id="UP000534186">
    <property type="component" value="Unassembled WGS sequence"/>
</dbReference>
<gene>
    <name evidence="2" type="ORF">HDF12_000321</name>
</gene>
<dbReference type="EMBL" id="JACCCV010000001">
    <property type="protein sequence ID" value="NYF49956.1"/>
    <property type="molecule type" value="Genomic_DNA"/>
</dbReference>
<evidence type="ECO:0000256" key="1">
    <source>
        <dbReference type="SAM" id="Phobius"/>
    </source>
</evidence>
<evidence type="ECO:0000313" key="2">
    <source>
        <dbReference type="EMBL" id="NYF49956.1"/>
    </source>
</evidence>
<reference evidence="2 3" key="1">
    <citation type="submission" date="2020-07" db="EMBL/GenBank/DDBJ databases">
        <title>Genomic Encyclopedia of Type Strains, Phase IV (KMG-V): Genome sequencing to study the core and pangenomes of soil and plant-associated prokaryotes.</title>
        <authorList>
            <person name="Whitman W."/>
        </authorList>
    </citation>
    <scope>NUCLEOTIDE SEQUENCE [LARGE SCALE GENOMIC DNA]</scope>
    <source>
        <strain evidence="2 3">M8UP30</strain>
    </source>
</reference>
<organism evidence="2 3">
    <name type="scientific">Tunturiibacter lichenicola</name>
    <dbReference type="NCBI Taxonomy" id="2051959"/>
    <lineage>
        <taxon>Bacteria</taxon>
        <taxon>Pseudomonadati</taxon>
        <taxon>Acidobacteriota</taxon>
        <taxon>Terriglobia</taxon>
        <taxon>Terriglobales</taxon>
        <taxon>Acidobacteriaceae</taxon>
        <taxon>Tunturiibacter</taxon>
    </lineage>
</organism>
<keyword evidence="1" id="KW-1133">Transmembrane helix</keyword>
<keyword evidence="1" id="KW-0812">Transmembrane</keyword>